<dbReference type="GO" id="GO:0005524">
    <property type="term" value="F:ATP binding"/>
    <property type="evidence" value="ECO:0007669"/>
    <property type="project" value="InterPro"/>
</dbReference>
<dbReference type="EMBL" id="LCMR01000003">
    <property type="protein sequence ID" value="KKU42888.1"/>
    <property type="molecule type" value="Genomic_DNA"/>
</dbReference>
<evidence type="ECO:0000313" key="1">
    <source>
        <dbReference type="EMBL" id="KKU42888.1"/>
    </source>
</evidence>
<organism evidence="1 2">
    <name type="scientific">Candidatus Azambacteria bacterium GW2011_GWD2_46_48</name>
    <dbReference type="NCBI Taxonomy" id="1618623"/>
    <lineage>
        <taxon>Bacteria</taxon>
        <taxon>Candidatus Azamiibacteriota</taxon>
    </lineage>
</organism>
<dbReference type="GO" id="GO:0006508">
    <property type="term" value="P:proteolysis"/>
    <property type="evidence" value="ECO:0007669"/>
    <property type="project" value="InterPro"/>
</dbReference>
<proteinExistence type="predicted"/>
<evidence type="ECO:0000313" key="2">
    <source>
        <dbReference type="Proteomes" id="UP000034391"/>
    </source>
</evidence>
<dbReference type="GO" id="GO:0004222">
    <property type="term" value="F:metalloendopeptidase activity"/>
    <property type="evidence" value="ECO:0007669"/>
    <property type="project" value="InterPro"/>
</dbReference>
<reference evidence="1 2" key="1">
    <citation type="journal article" date="2015" name="Nature">
        <title>rRNA introns, odd ribosomes, and small enigmatic genomes across a large radiation of phyla.</title>
        <authorList>
            <person name="Brown C.T."/>
            <person name="Hug L.A."/>
            <person name="Thomas B.C."/>
            <person name="Sharon I."/>
            <person name="Castelle C.J."/>
            <person name="Singh A."/>
            <person name="Wilkins M.J."/>
            <person name="Williams K.H."/>
            <person name="Banfield J.F."/>
        </authorList>
    </citation>
    <scope>NUCLEOTIDE SEQUENCE [LARGE SCALE GENOMIC DNA]</scope>
</reference>
<name>A0A0G1SLE1_9BACT</name>
<accession>A0A0G1SLE1</accession>
<gene>
    <name evidence="1" type="ORF">UX56_C0003G0001</name>
</gene>
<protein>
    <submittedName>
        <fullName evidence="1">Uncharacterized protein</fullName>
    </submittedName>
</protein>
<dbReference type="Proteomes" id="UP000034391">
    <property type="component" value="Unassembled WGS sequence"/>
</dbReference>
<dbReference type="AlphaFoldDB" id="A0A0G1SLE1"/>
<feature type="non-terminal residue" evidence="1">
    <location>
        <position position="1"/>
    </location>
</feature>
<dbReference type="GO" id="GO:0004176">
    <property type="term" value="F:ATP-dependent peptidase activity"/>
    <property type="evidence" value="ECO:0007669"/>
    <property type="project" value="InterPro"/>
</dbReference>
<dbReference type="SUPFAM" id="SSF140990">
    <property type="entry name" value="FtsH protease domain-like"/>
    <property type="match status" value="1"/>
</dbReference>
<dbReference type="InterPro" id="IPR037219">
    <property type="entry name" value="Peptidase_M41-like"/>
</dbReference>
<sequence>EKREKLNLIAKTLIEKETIEREEFEQIMGIK</sequence>
<comment type="caution">
    <text evidence="1">The sequence shown here is derived from an EMBL/GenBank/DDBJ whole genome shotgun (WGS) entry which is preliminary data.</text>
</comment>